<dbReference type="CDD" id="cd08249">
    <property type="entry name" value="enoyl_reductase_like"/>
    <property type="match status" value="1"/>
</dbReference>
<dbReference type="Gene3D" id="3.40.50.720">
    <property type="entry name" value="NAD(P)-binding Rossmann-like Domain"/>
    <property type="match status" value="1"/>
</dbReference>
<dbReference type="GO" id="GO:0016651">
    <property type="term" value="F:oxidoreductase activity, acting on NAD(P)H"/>
    <property type="evidence" value="ECO:0007669"/>
    <property type="project" value="InterPro"/>
</dbReference>
<dbReference type="Pfam" id="PF00107">
    <property type="entry name" value="ADH_zinc_N"/>
    <property type="match status" value="1"/>
</dbReference>
<accession>A0A1F5L8S5</accession>
<dbReference type="SUPFAM" id="SSF51735">
    <property type="entry name" value="NAD(P)-binding Rossmann-fold domains"/>
    <property type="match status" value="1"/>
</dbReference>
<dbReference type="SMART" id="SM00829">
    <property type="entry name" value="PKS_ER"/>
    <property type="match status" value="1"/>
</dbReference>
<dbReference type="Gene3D" id="3.90.180.10">
    <property type="entry name" value="Medium-chain alcohol dehydrogenases, catalytic domain"/>
    <property type="match status" value="1"/>
</dbReference>
<dbReference type="SUPFAM" id="SSF50129">
    <property type="entry name" value="GroES-like"/>
    <property type="match status" value="1"/>
</dbReference>
<dbReference type="InterPro" id="IPR020843">
    <property type="entry name" value="ER"/>
</dbReference>
<gene>
    <name evidence="4" type="ORF">PENARI_c020G05288</name>
</gene>
<protein>
    <recommendedName>
        <fullName evidence="3">Enoyl reductase (ER) domain-containing protein</fullName>
    </recommendedName>
</protein>
<dbReference type="OrthoDB" id="9992527at2759"/>
<dbReference type="GeneID" id="34579735"/>
<reference evidence="4 5" key="1">
    <citation type="journal article" date="2016" name="Sci. Rep.">
        <title>Penicillium arizonense, a new, genome sequenced fungal species, reveals a high chemical diversity in secreted metabolites.</title>
        <authorList>
            <person name="Grijseels S."/>
            <person name="Nielsen J.C."/>
            <person name="Randelovic M."/>
            <person name="Nielsen J."/>
            <person name="Nielsen K.F."/>
            <person name="Workman M."/>
            <person name="Frisvad J.C."/>
        </authorList>
    </citation>
    <scope>NUCLEOTIDE SEQUENCE [LARGE SCALE GENOMIC DNA]</scope>
    <source>
        <strain evidence="4 5">CBS 141311</strain>
    </source>
</reference>
<evidence type="ECO:0000256" key="1">
    <source>
        <dbReference type="ARBA" id="ARBA00008072"/>
    </source>
</evidence>
<dbReference type="InterPro" id="IPR013149">
    <property type="entry name" value="ADH-like_C"/>
</dbReference>
<organism evidence="4 5">
    <name type="scientific">Penicillium arizonense</name>
    <dbReference type="NCBI Taxonomy" id="1835702"/>
    <lineage>
        <taxon>Eukaryota</taxon>
        <taxon>Fungi</taxon>
        <taxon>Dikarya</taxon>
        <taxon>Ascomycota</taxon>
        <taxon>Pezizomycotina</taxon>
        <taxon>Eurotiomycetes</taxon>
        <taxon>Eurotiomycetidae</taxon>
        <taxon>Eurotiales</taxon>
        <taxon>Aspergillaceae</taxon>
        <taxon>Penicillium</taxon>
    </lineage>
</organism>
<evidence type="ECO:0000313" key="5">
    <source>
        <dbReference type="Proteomes" id="UP000177622"/>
    </source>
</evidence>
<keyword evidence="5" id="KW-1185">Reference proteome</keyword>
<dbReference type="PANTHER" id="PTHR45348">
    <property type="entry name" value="HYPOTHETICAL OXIDOREDUCTASE (EUROFUNG)"/>
    <property type="match status" value="1"/>
</dbReference>
<keyword evidence="2" id="KW-0560">Oxidoreductase</keyword>
<dbReference type="InterPro" id="IPR036291">
    <property type="entry name" value="NAD(P)-bd_dom_sf"/>
</dbReference>
<dbReference type="AlphaFoldDB" id="A0A1F5L8S5"/>
<evidence type="ECO:0000313" key="4">
    <source>
        <dbReference type="EMBL" id="OGE49624.1"/>
    </source>
</evidence>
<feature type="domain" description="Enoyl reductase (ER)" evidence="3">
    <location>
        <begin position="11"/>
        <end position="358"/>
    </location>
</feature>
<evidence type="ECO:0000259" key="3">
    <source>
        <dbReference type="SMART" id="SM00829"/>
    </source>
</evidence>
<dbReference type="InterPro" id="IPR011032">
    <property type="entry name" value="GroES-like_sf"/>
</dbReference>
<name>A0A1F5L8S5_PENAI</name>
<proteinExistence type="inferred from homology"/>
<sequence>MSTHHAIIATGIKEPLTLQRVSTATPKQHEIQVRAEWIPSAPLDVFQVDAGLMAQFPLRLGDSVAGTVVAVGSSVQHLKVGDRVFGFVFHTQEEKGQQIYVTAPEHLFGKIPDEISLAAAATIPTNFVTAFHALSEKLEIQLPWPCPPGFVSHNQEIPILIWGGGSSVGQFAVQILKNWGYKNVIVTASPKHEGKLKRYGAAHVIDYRSPNVVDSIMELLNANKFSKAIRVFDCVDSKFGSLLPISEIAIQAGSKVAAVLPVVINGPSDENGLQLSADVSKEADWVPGVEVHSIVSYSYEANAFLKDNLMPDILPTLLSQGAIEPNKQRVIEGNTLLERASTALDIMRSGTVSGERLVWKVWTAEEFPEYQ</sequence>
<comment type="caution">
    <text evidence="4">The sequence shown here is derived from an EMBL/GenBank/DDBJ whole genome shotgun (WGS) entry which is preliminary data.</text>
</comment>
<evidence type="ECO:0000256" key="2">
    <source>
        <dbReference type="ARBA" id="ARBA00023002"/>
    </source>
</evidence>
<dbReference type="RefSeq" id="XP_022485075.1">
    <property type="nucleotide sequence ID" value="XM_022635001.1"/>
</dbReference>
<dbReference type="STRING" id="1835702.A0A1F5L8S5"/>
<comment type="similarity">
    <text evidence="1">Belongs to the zinc-containing alcohol dehydrogenase family.</text>
</comment>
<dbReference type="Proteomes" id="UP000177622">
    <property type="component" value="Unassembled WGS sequence"/>
</dbReference>
<dbReference type="InterPro" id="IPR013154">
    <property type="entry name" value="ADH-like_N"/>
</dbReference>
<dbReference type="InterPro" id="IPR047122">
    <property type="entry name" value="Trans-enoyl_RdTase-like"/>
</dbReference>
<dbReference type="PANTHER" id="PTHR45348:SF3">
    <property type="entry name" value="ENOYL REDUCTASE (ER) DOMAIN-CONTAINING PROTEIN"/>
    <property type="match status" value="1"/>
</dbReference>
<dbReference type="Pfam" id="PF08240">
    <property type="entry name" value="ADH_N"/>
    <property type="match status" value="1"/>
</dbReference>
<dbReference type="EMBL" id="LXJU01000020">
    <property type="protein sequence ID" value="OGE49624.1"/>
    <property type="molecule type" value="Genomic_DNA"/>
</dbReference>